<comment type="caution">
    <text evidence="1">The sequence shown here is derived from an EMBL/GenBank/DDBJ whole genome shotgun (WGS) entry which is preliminary data.</text>
</comment>
<keyword evidence="2" id="KW-1185">Reference proteome</keyword>
<gene>
    <name evidence="1" type="ORF">SLEP1_g8966</name>
</gene>
<organism evidence="1 2">
    <name type="scientific">Rubroshorea leprosula</name>
    <dbReference type="NCBI Taxonomy" id="152421"/>
    <lineage>
        <taxon>Eukaryota</taxon>
        <taxon>Viridiplantae</taxon>
        <taxon>Streptophyta</taxon>
        <taxon>Embryophyta</taxon>
        <taxon>Tracheophyta</taxon>
        <taxon>Spermatophyta</taxon>
        <taxon>Magnoliopsida</taxon>
        <taxon>eudicotyledons</taxon>
        <taxon>Gunneridae</taxon>
        <taxon>Pentapetalae</taxon>
        <taxon>rosids</taxon>
        <taxon>malvids</taxon>
        <taxon>Malvales</taxon>
        <taxon>Dipterocarpaceae</taxon>
        <taxon>Rubroshorea</taxon>
    </lineage>
</organism>
<dbReference type="Proteomes" id="UP001054252">
    <property type="component" value="Unassembled WGS sequence"/>
</dbReference>
<accession>A0AAV5I3E6</accession>
<name>A0AAV5I3E6_9ROSI</name>
<protein>
    <submittedName>
        <fullName evidence="1">Uncharacterized protein</fullName>
    </submittedName>
</protein>
<sequence length="80" mass="9580">MILMKLKGVLKPQEQVIEEVGEMRQIEWFWGKGEELEETLGFCQKQQEQMILMKLKGVLKPQEQVIEVGEMRQIEWFWAN</sequence>
<proteinExistence type="predicted"/>
<evidence type="ECO:0000313" key="2">
    <source>
        <dbReference type="Proteomes" id="UP001054252"/>
    </source>
</evidence>
<dbReference type="AlphaFoldDB" id="A0AAV5I3E6"/>
<reference evidence="1 2" key="1">
    <citation type="journal article" date="2021" name="Commun. Biol.">
        <title>The genome of Shorea leprosula (Dipterocarpaceae) highlights the ecological relevance of drought in aseasonal tropical rainforests.</title>
        <authorList>
            <person name="Ng K.K.S."/>
            <person name="Kobayashi M.J."/>
            <person name="Fawcett J.A."/>
            <person name="Hatakeyama M."/>
            <person name="Paape T."/>
            <person name="Ng C.H."/>
            <person name="Ang C.C."/>
            <person name="Tnah L.H."/>
            <person name="Lee C.T."/>
            <person name="Nishiyama T."/>
            <person name="Sese J."/>
            <person name="O'Brien M.J."/>
            <person name="Copetti D."/>
            <person name="Mohd Noor M.I."/>
            <person name="Ong R.C."/>
            <person name="Putra M."/>
            <person name="Sireger I.Z."/>
            <person name="Indrioko S."/>
            <person name="Kosugi Y."/>
            <person name="Izuno A."/>
            <person name="Isagi Y."/>
            <person name="Lee S.L."/>
            <person name="Shimizu K.K."/>
        </authorList>
    </citation>
    <scope>NUCLEOTIDE SEQUENCE [LARGE SCALE GENOMIC DNA]</scope>
    <source>
        <strain evidence="1">214</strain>
    </source>
</reference>
<evidence type="ECO:0000313" key="1">
    <source>
        <dbReference type="EMBL" id="GKU95632.1"/>
    </source>
</evidence>
<dbReference type="EMBL" id="BPVZ01000009">
    <property type="protein sequence ID" value="GKU95632.1"/>
    <property type="molecule type" value="Genomic_DNA"/>
</dbReference>